<dbReference type="InterPro" id="IPR036873">
    <property type="entry name" value="Rhodanese-like_dom_sf"/>
</dbReference>
<keyword evidence="1" id="KW-0472">Membrane</keyword>
<feature type="domain" description="Rhodanese" evidence="2">
    <location>
        <begin position="47"/>
        <end position="136"/>
    </location>
</feature>
<dbReference type="PANTHER" id="PTHR43031:SF18">
    <property type="entry name" value="RHODANESE-RELATED SULFURTRANSFERASES"/>
    <property type="match status" value="1"/>
</dbReference>
<dbReference type="EMBL" id="CZQC01000018">
    <property type="protein sequence ID" value="CUS40559.1"/>
    <property type="molecule type" value="Genomic_DNA"/>
</dbReference>
<evidence type="ECO:0000259" key="2">
    <source>
        <dbReference type="PROSITE" id="PS50206"/>
    </source>
</evidence>
<name>A0A160TCV2_9ZZZZ</name>
<dbReference type="SMART" id="SM00450">
    <property type="entry name" value="RHOD"/>
    <property type="match status" value="1"/>
</dbReference>
<gene>
    <name evidence="3" type="ORF">MGWOODY_Tha514</name>
</gene>
<evidence type="ECO:0000256" key="1">
    <source>
        <dbReference type="SAM" id="Phobius"/>
    </source>
</evidence>
<dbReference type="InterPro" id="IPR001763">
    <property type="entry name" value="Rhodanese-like_dom"/>
</dbReference>
<proteinExistence type="predicted"/>
<accession>A0A160TCV2</accession>
<sequence length="137" mass="15174">MEQLFEFVGNHAGLIAIWGAFVVALMWDNNRRSGDSVSTAQATHLINRENALVVDIRDKKEFSTGHLAGAVNIPYANLASRLSELERHKNNPIILVCKSGQTVGVAGKMLREKGFNAVRMKGGMMEWNNQNLPLVKK</sequence>
<feature type="transmembrane region" description="Helical" evidence="1">
    <location>
        <begin position="7"/>
        <end position="27"/>
    </location>
</feature>
<dbReference type="Pfam" id="PF00581">
    <property type="entry name" value="Rhodanese"/>
    <property type="match status" value="1"/>
</dbReference>
<dbReference type="GO" id="GO:0016740">
    <property type="term" value="F:transferase activity"/>
    <property type="evidence" value="ECO:0007669"/>
    <property type="project" value="UniProtKB-KW"/>
</dbReference>
<dbReference type="SUPFAM" id="SSF52821">
    <property type="entry name" value="Rhodanese/Cell cycle control phosphatase"/>
    <property type="match status" value="1"/>
</dbReference>
<organism evidence="3">
    <name type="scientific">hydrothermal vent metagenome</name>
    <dbReference type="NCBI Taxonomy" id="652676"/>
    <lineage>
        <taxon>unclassified sequences</taxon>
        <taxon>metagenomes</taxon>
        <taxon>ecological metagenomes</taxon>
    </lineage>
</organism>
<dbReference type="PANTHER" id="PTHR43031">
    <property type="entry name" value="FAD-DEPENDENT OXIDOREDUCTASE"/>
    <property type="match status" value="1"/>
</dbReference>
<reference evidence="3" key="1">
    <citation type="submission" date="2015-10" db="EMBL/GenBank/DDBJ databases">
        <authorList>
            <person name="Gilbert D.G."/>
        </authorList>
    </citation>
    <scope>NUCLEOTIDE SEQUENCE</scope>
</reference>
<protein>
    <submittedName>
        <fullName evidence="3">FIG136845: Rhodanese-related sulfurtransferase</fullName>
    </submittedName>
</protein>
<dbReference type="InterPro" id="IPR050229">
    <property type="entry name" value="GlpE_sulfurtransferase"/>
</dbReference>
<dbReference type="Gene3D" id="3.40.250.10">
    <property type="entry name" value="Rhodanese-like domain"/>
    <property type="match status" value="1"/>
</dbReference>
<keyword evidence="3" id="KW-0808">Transferase</keyword>
<dbReference type="AlphaFoldDB" id="A0A160TCV2"/>
<keyword evidence="1" id="KW-1133">Transmembrane helix</keyword>
<dbReference type="CDD" id="cd00158">
    <property type="entry name" value="RHOD"/>
    <property type="match status" value="1"/>
</dbReference>
<evidence type="ECO:0000313" key="3">
    <source>
        <dbReference type="EMBL" id="CUS40559.1"/>
    </source>
</evidence>
<dbReference type="PROSITE" id="PS50206">
    <property type="entry name" value="RHODANESE_3"/>
    <property type="match status" value="1"/>
</dbReference>
<keyword evidence="1" id="KW-0812">Transmembrane</keyword>